<keyword evidence="3 6" id="KW-0812">Transmembrane</keyword>
<protein>
    <submittedName>
        <fullName evidence="8">AVT7</fullName>
    </submittedName>
</protein>
<evidence type="ECO:0000256" key="2">
    <source>
        <dbReference type="ARBA" id="ARBA00008066"/>
    </source>
</evidence>
<evidence type="ECO:0000256" key="3">
    <source>
        <dbReference type="ARBA" id="ARBA00022692"/>
    </source>
</evidence>
<evidence type="ECO:0000313" key="9">
    <source>
        <dbReference type="Proteomes" id="UP001204833"/>
    </source>
</evidence>
<dbReference type="PANTHER" id="PTHR22950">
    <property type="entry name" value="AMINO ACID TRANSPORTER"/>
    <property type="match status" value="1"/>
</dbReference>
<sequence>MPHIDNGSSGASNISSAINLAKTIIGAGLLSMPLAYSTDGTIFGTFIILIAALTSGFGLFIQAYVSRYVASGHANFFGLCSITYPQLSVIFDIAIAIQCFGCAISYLVLIGDLMPTIISNVPYVEEKHYRTFWLLVSALFTVPLSFARKLDALRYTSILALIAIFYISLLVVAHFFINDIPRSGIIEYFPSSVTGVFSTFSIIVFAFSGQQNMFSIINEARDKSLTNLTRLINFAIILSSLLFIGVGLSGYLTFGSSVNGNVILSYPNGAATWLGRFCIVFMVLFSFPLMFFPARISFNNIYYAARKGLEEKSEDVNESTLLLQGSNQGDSEGQHNLHVVPFSNQTFVVLTVILLLTAYILAISLKSFAFVLAIVGATGSTSISFILPGLFGYKLIGSESDDPSTLEKIFKYLSLGLTIWGVVVMVVCLYTSLAL</sequence>
<evidence type="ECO:0000313" key="8">
    <source>
        <dbReference type="EMBL" id="KAI5957630.1"/>
    </source>
</evidence>
<dbReference type="GO" id="GO:0000329">
    <property type="term" value="C:fungal-type vacuole membrane"/>
    <property type="evidence" value="ECO:0007669"/>
    <property type="project" value="TreeGrafter"/>
</dbReference>
<evidence type="ECO:0000259" key="7">
    <source>
        <dbReference type="Pfam" id="PF01490"/>
    </source>
</evidence>
<accession>A0AAD5BDL4</accession>
<dbReference type="GO" id="GO:0005290">
    <property type="term" value="F:L-histidine transmembrane transporter activity"/>
    <property type="evidence" value="ECO:0007669"/>
    <property type="project" value="TreeGrafter"/>
</dbReference>
<keyword evidence="9" id="KW-1185">Reference proteome</keyword>
<gene>
    <name evidence="8" type="ORF">KGF57_003324</name>
</gene>
<feature type="transmembrane region" description="Helical" evidence="6">
    <location>
        <begin position="412"/>
        <end position="433"/>
    </location>
</feature>
<dbReference type="PANTHER" id="PTHR22950:SF224">
    <property type="entry name" value="VACUOLAR AMINO ACID TRANSPORTER 7"/>
    <property type="match status" value="1"/>
</dbReference>
<proteinExistence type="inferred from homology"/>
<dbReference type="Proteomes" id="UP001204833">
    <property type="component" value="Unassembled WGS sequence"/>
</dbReference>
<feature type="transmembrane region" description="Helical" evidence="6">
    <location>
        <begin position="158"/>
        <end position="177"/>
    </location>
</feature>
<evidence type="ECO:0000256" key="4">
    <source>
        <dbReference type="ARBA" id="ARBA00022989"/>
    </source>
</evidence>
<feature type="transmembrane region" description="Helical" evidence="6">
    <location>
        <begin position="189"/>
        <end position="210"/>
    </location>
</feature>
<evidence type="ECO:0000256" key="6">
    <source>
        <dbReference type="SAM" id="Phobius"/>
    </source>
</evidence>
<dbReference type="GO" id="GO:0015194">
    <property type="term" value="F:L-serine transmembrane transporter activity"/>
    <property type="evidence" value="ECO:0007669"/>
    <property type="project" value="TreeGrafter"/>
</dbReference>
<comment type="subcellular location">
    <subcellularLocation>
        <location evidence="1">Membrane</location>
        <topology evidence="1">Multi-pass membrane protein</topology>
    </subcellularLocation>
</comment>
<dbReference type="GO" id="GO:0005313">
    <property type="term" value="F:L-glutamate transmembrane transporter activity"/>
    <property type="evidence" value="ECO:0007669"/>
    <property type="project" value="TreeGrafter"/>
</dbReference>
<feature type="transmembrane region" description="Helical" evidence="6">
    <location>
        <begin position="231"/>
        <end position="253"/>
    </location>
</feature>
<feature type="transmembrane region" description="Helical" evidence="6">
    <location>
        <begin position="87"/>
        <end position="109"/>
    </location>
</feature>
<dbReference type="GO" id="GO:0061459">
    <property type="term" value="F:L-arginine transmembrane transporter activity"/>
    <property type="evidence" value="ECO:0007669"/>
    <property type="project" value="TreeGrafter"/>
</dbReference>
<dbReference type="Pfam" id="PF01490">
    <property type="entry name" value="Aa_trans"/>
    <property type="match status" value="1"/>
</dbReference>
<dbReference type="GO" id="GO:0005302">
    <property type="term" value="F:L-tyrosine transmembrane transporter activity"/>
    <property type="evidence" value="ECO:0007669"/>
    <property type="project" value="TreeGrafter"/>
</dbReference>
<dbReference type="InterPro" id="IPR013057">
    <property type="entry name" value="AA_transpt_TM"/>
</dbReference>
<feature type="transmembrane region" description="Helical" evidence="6">
    <location>
        <begin position="368"/>
        <end position="391"/>
    </location>
</feature>
<dbReference type="AlphaFoldDB" id="A0AAD5BDL4"/>
<keyword evidence="5 6" id="KW-0472">Membrane</keyword>
<dbReference type="EMBL" id="JAIHNG010000121">
    <property type="protein sequence ID" value="KAI5957630.1"/>
    <property type="molecule type" value="Genomic_DNA"/>
</dbReference>
<name>A0AAD5BDL4_9ASCO</name>
<feature type="transmembrane region" description="Helical" evidence="6">
    <location>
        <begin position="273"/>
        <end position="292"/>
    </location>
</feature>
<dbReference type="RefSeq" id="XP_051608333.1">
    <property type="nucleotide sequence ID" value="XM_051752733.1"/>
</dbReference>
<evidence type="ECO:0000256" key="1">
    <source>
        <dbReference type="ARBA" id="ARBA00004141"/>
    </source>
</evidence>
<comment type="caution">
    <text evidence="8">The sequence shown here is derived from an EMBL/GenBank/DDBJ whole genome shotgun (WGS) entry which is preliminary data.</text>
</comment>
<feature type="transmembrane region" description="Helical" evidence="6">
    <location>
        <begin position="342"/>
        <end position="362"/>
    </location>
</feature>
<evidence type="ECO:0000256" key="5">
    <source>
        <dbReference type="ARBA" id="ARBA00023136"/>
    </source>
</evidence>
<dbReference type="GO" id="GO:0015189">
    <property type="term" value="F:L-lysine transmembrane transporter activity"/>
    <property type="evidence" value="ECO:0007669"/>
    <property type="project" value="TreeGrafter"/>
</dbReference>
<reference evidence="8 9" key="1">
    <citation type="journal article" date="2022" name="DNA Res.">
        <title>Genome analysis of five recently described species of the CUG-Ser clade uncovers Candida theae as a new hybrid lineage with pathogenic potential in the Candida parapsilosis species complex.</title>
        <authorList>
            <person name="Mixao V."/>
            <person name="Del Olmo V."/>
            <person name="Hegedusova E."/>
            <person name="Saus E."/>
            <person name="Pryszcz L."/>
            <person name="Cillingova A."/>
            <person name="Nosek J."/>
            <person name="Gabaldon T."/>
        </authorList>
    </citation>
    <scope>NUCLEOTIDE SEQUENCE [LARGE SCALE GENOMIC DNA]</scope>
    <source>
        <strain evidence="8 9">CBS 12239</strain>
    </source>
</reference>
<feature type="domain" description="Amino acid transporter transmembrane" evidence="7">
    <location>
        <begin position="10"/>
        <end position="426"/>
    </location>
</feature>
<feature type="transmembrane region" description="Helical" evidence="6">
    <location>
        <begin position="42"/>
        <end position="66"/>
    </location>
</feature>
<comment type="similarity">
    <text evidence="2">Belongs to the amino acid/polyamine transporter 2 family.</text>
</comment>
<dbReference type="GeneID" id="76151383"/>
<keyword evidence="4 6" id="KW-1133">Transmembrane helix</keyword>
<organism evidence="8 9">
    <name type="scientific">Candida theae</name>
    <dbReference type="NCBI Taxonomy" id="1198502"/>
    <lineage>
        <taxon>Eukaryota</taxon>
        <taxon>Fungi</taxon>
        <taxon>Dikarya</taxon>
        <taxon>Ascomycota</taxon>
        <taxon>Saccharomycotina</taxon>
        <taxon>Pichiomycetes</taxon>
        <taxon>Debaryomycetaceae</taxon>
        <taxon>Candida/Lodderomyces clade</taxon>
        <taxon>Candida</taxon>
    </lineage>
</organism>
<feature type="transmembrane region" description="Helical" evidence="6">
    <location>
        <begin position="129"/>
        <end position="146"/>
    </location>
</feature>